<dbReference type="Gene3D" id="3.40.50.2000">
    <property type="entry name" value="Glycogen Phosphorylase B"/>
    <property type="match status" value="3"/>
</dbReference>
<evidence type="ECO:0000256" key="1">
    <source>
        <dbReference type="ARBA" id="ARBA00022676"/>
    </source>
</evidence>
<keyword evidence="1" id="KW-0328">Glycosyltransferase</keyword>
<name>A0ABT4RKQ8_9ACTN</name>
<dbReference type="CDD" id="cd03801">
    <property type="entry name" value="GT4_PimA-like"/>
    <property type="match status" value="1"/>
</dbReference>
<evidence type="ECO:0000259" key="3">
    <source>
        <dbReference type="Pfam" id="PF00534"/>
    </source>
</evidence>
<dbReference type="PANTHER" id="PTHR12526:SF510">
    <property type="entry name" value="D-INOSITOL 3-PHOSPHATE GLYCOSYLTRANSFERASE"/>
    <property type="match status" value="1"/>
</dbReference>
<evidence type="ECO:0000313" key="5">
    <source>
        <dbReference type="Proteomes" id="UP001147700"/>
    </source>
</evidence>
<feature type="domain" description="Glycosyl transferase family 1" evidence="3">
    <location>
        <begin position="169"/>
        <end position="301"/>
    </location>
</feature>
<evidence type="ECO:0000313" key="4">
    <source>
        <dbReference type="EMBL" id="MDA0139119.1"/>
    </source>
</evidence>
<dbReference type="RefSeq" id="WP_202954980.1">
    <property type="nucleotide sequence ID" value="NZ_JAPCID010000021.1"/>
</dbReference>
<evidence type="ECO:0000256" key="2">
    <source>
        <dbReference type="ARBA" id="ARBA00022679"/>
    </source>
</evidence>
<dbReference type="PANTHER" id="PTHR12526">
    <property type="entry name" value="GLYCOSYLTRANSFERASE"/>
    <property type="match status" value="1"/>
</dbReference>
<dbReference type="EMBL" id="JAPCID010000021">
    <property type="protein sequence ID" value="MDA0139119.1"/>
    <property type="molecule type" value="Genomic_DNA"/>
</dbReference>
<dbReference type="SUPFAM" id="SSF53756">
    <property type="entry name" value="UDP-Glycosyltransferase/glycogen phosphorylase"/>
    <property type="match status" value="1"/>
</dbReference>
<organism evidence="4 5">
    <name type="scientific">Solirubrobacter deserti</name>
    <dbReference type="NCBI Taxonomy" id="2282478"/>
    <lineage>
        <taxon>Bacteria</taxon>
        <taxon>Bacillati</taxon>
        <taxon>Actinomycetota</taxon>
        <taxon>Thermoleophilia</taxon>
        <taxon>Solirubrobacterales</taxon>
        <taxon>Solirubrobacteraceae</taxon>
        <taxon>Solirubrobacter</taxon>
    </lineage>
</organism>
<dbReference type="InterPro" id="IPR001296">
    <property type="entry name" value="Glyco_trans_1"/>
</dbReference>
<sequence>MKPVLFVTNHAPPFRVGAFQTLHERENVHFALIGGGVRHGGGGTQTALPFPTLHPPQRAVARLAASGRYRAVIAGLSGRTALPAAYAGARAGRVPFVLWATIWAHPRTPAHALSYLPLRHIYRNADAIATYGPHVSAYVRTKLPKGPVFEAPQAVDTAFWEAPAEPDRRGDFQLLFAGRPAPEKGFEILQQAADVGTLVVAHDRSPEQLRNLYAGSDVLVVPSLPTRDFLEPWGLVVNEAFHQGVPVIATDAVGAAAGGLVRHEQTGLVVPAGDVRALRAAIHRLKDDAALRRTLGENAKHEVAAYTYDAWAQGMSRALAAC</sequence>
<accession>A0ABT4RKQ8</accession>
<reference evidence="4" key="1">
    <citation type="submission" date="2022-10" db="EMBL/GenBank/DDBJ databases">
        <title>The WGS of Solirubrobacter sp. CPCC 204708.</title>
        <authorList>
            <person name="Jiang Z."/>
        </authorList>
    </citation>
    <scope>NUCLEOTIDE SEQUENCE</scope>
    <source>
        <strain evidence="4">CPCC 204708</strain>
    </source>
</reference>
<comment type="caution">
    <text evidence="4">The sequence shown here is derived from an EMBL/GenBank/DDBJ whole genome shotgun (WGS) entry which is preliminary data.</text>
</comment>
<proteinExistence type="predicted"/>
<dbReference type="Pfam" id="PF00534">
    <property type="entry name" value="Glycos_transf_1"/>
    <property type="match status" value="1"/>
</dbReference>
<gene>
    <name evidence="4" type="ORF">OJ962_16580</name>
</gene>
<protein>
    <submittedName>
        <fullName evidence="4">Glycosyltransferase family 4 protein</fullName>
    </submittedName>
</protein>
<keyword evidence="2" id="KW-0808">Transferase</keyword>
<keyword evidence="5" id="KW-1185">Reference proteome</keyword>
<dbReference type="Proteomes" id="UP001147700">
    <property type="component" value="Unassembled WGS sequence"/>
</dbReference>